<dbReference type="PANTHER" id="PTHR45339:SF1">
    <property type="entry name" value="HYBRID SIGNAL TRANSDUCTION HISTIDINE KINASE J"/>
    <property type="match status" value="1"/>
</dbReference>
<dbReference type="SMART" id="SM00387">
    <property type="entry name" value="HATPase_c"/>
    <property type="match status" value="1"/>
</dbReference>
<protein>
    <recommendedName>
        <fullName evidence="12">Sensory/regulatory protein RpfC</fullName>
        <ecNumber evidence="3">2.7.13.3</ecNumber>
    </recommendedName>
</protein>
<dbReference type="CDD" id="cd00082">
    <property type="entry name" value="HisKA"/>
    <property type="match status" value="1"/>
</dbReference>
<dbReference type="GO" id="GO:0000155">
    <property type="term" value="F:phosphorelay sensor kinase activity"/>
    <property type="evidence" value="ECO:0007669"/>
    <property type="project" value="InterPro"/>
</dbReference>
<dbReference type="SMART" id="SM00304">
    <property type="entry name" value="HAMP"/>
    <property type="match status" value="1"/>
</dbReference>
<dbReference type="EMBL" id="CP114976">
    <property type="protein sequence ID" value="WBE24333.1"/>
    <property type="molecule type" value="Genomic_DNA"/>
</dbReference>
<evidence type="ECO:0000256" key="14">
    <source>
        <dbReference type="SAM" id="Phobius"/>
    </source>
</evidence>
<dbReference type="KEGG" id="dce:O6P33_08060"/>
<keyword evidence="13" id="KW-0175">Coiled coil</keyword>
<dbReference type="InterPro" id="IPR019247">
    <property type="entry name" value="Histidine_kinase_BarA_N"/>
</dbReference>
<dbReference type="PROSITE" id="PS50885">
    <property type="entry name" value="HAMP"/>
    <property type="match status" value="1"/>
</dbReference>
<evidence type="ECO:0000256" key="1">
    <source>
        <dbReference type="ARBA" id="ARBA00000085"/>
    </source>
</evidence>
<feature type="domain" description="Histidine kinase" evidence="15">
    <location>
        <begin position="269"/>
        <end position="491"/>
    </location>
</feature>
<evidence type="ECO:0000256" key="7">
    <source>
        <dbReference type="ARBA" id="ARBA00022741"/>
    </source>
</evidence>
<evidence type="ECO:0000256" key="10">
    <source>
        <dbReference type="ARBA" id="ARBA00023012"/>
    </source>
</evidence>
<keyword evidence="6" id="KW-0808">Transferase</keyword>
<evidence type="ECO:0000256" key="3">
    <source>
        <dbReference type="ARBA" id="ARBA00012438"/>
    </source>
</evidence>
<dbReference type="CDD" id="cd16922">
    <property type="entry name" value="HATPase_EvgS-ArcB-TorS-like"/>
    <property type="match status" value="1"/>
</dbReference>
<evidence type="ECO:0000313" key="18">
    <source>
        <dbReference type="Proteomes" id="UP001212189"/>
    </source>
</evidence>
<evidence type="ECO:0000313" key="17">
    <source>
        <dbReference type="EMBL" id="WBE24333.1"/>
    </source>
</evidence>
<dbReference type="FunFam" id="1.10.287.130:FF:000002">
    <property type="entry name" value="Two-component osmosensing histidine kinase"/>
    <property type="match status" value="1"/>
</dbReference>
<dbReference type="GO" id="GO:0005886">
    <property type="term" value="C:plasma membrane"/>
    <property type="evidence" value="ECO:0007669"/>
    <property type="project" value="UniProtKB-SubCell"/>
</dbReference>
<dbReference type="SMART" id="SM00388">
    <property type="entry name" value="HisKA"/>
    <property type="match status" value="1"/>
</dbReference>
<feature type="domain" description="HAMP" evidence="16">
    <location>
        <begin position="187"/>
        <end position="240"/>
    </location>
</feature>
<dbReference type="FunFam" id="3.30.565.10:FF:000010">
    <property type="entry name" value="Sensor histidine kinase RcsC"/>
    <property type="match status" value="1"/>
</dbReference>
<evidence type="ECO:0000259" key="16">
    <source>
        <dbReference type="PROSITE" id="PS50885"/>
    </source>
</evidence>
<evidence type="ECO:0000256" key="8">
    <source>
        <dbReference type="ARBA" id="ARBA00022777"/>
    </source>
</evidence>
<keyword evidence="4" id="KW-0997">Cell inner membrane</keyword>
<comment type="catalytic activity">
    <reaction evidence="1">
        <text>ATP + protein L-histidine = ADP + protein N-phospho-L-histidine.</text>
        <dbReference type="EC" id="2.7.13.3"/>
    </reaction>
</comment>
<gene>
    <name evidence="17" type="ORF">O6P33_08060</name>
</gene>
<dbReference type="GO" id="GO:0005524">
    <property type="term" value="F:ATP binding"/>
    <property type="evidence" value="ECO:0007669"/>
    <property type="project" value="UniProtKB-KW"/>
</dbReference>
<dbReference type="Pfam" id="PF00512">
    <property type="entry name" value="HisKA"/>
    <property type="match status" value="1"/>
</dbReference>
<keyword evidence="18" id="KW-1185">Reference proteome</keyword>
<organism evidence="17 18">
    <name type="scientific">Denitrificimonas caeni</name>
    <dbReference type="NCBI Taxonomy" id="521720"/>
    <lineage>
        <taxon>Bacteria</taxon>
        <taxon>Pseudomonadati</taxon>
        <taxon>Pseudomonadota</taxon>
        <taxon>Gammaproteobacteria</taxon>
        <taxon>Pseudomonadales</taxon>
        <taxon>Pseudomonadaceae</taxon>
        <taxon>Denitrificimonas</taxon>
    </lineage>
</organism>
<evidence type="ECO:0000256" key="11">
    <source>
        <dbReference type="ARBA" id="ARBA00064003"/>
    </source>
</evidence>
<sequence length="492" mass="54448">MKKILGGSIHRHTLFVSLLPAVLIALLLTGYFTLSRLQNLQEELANTGQLIANQLAPAAEFSVITGNMQLLEPLFAGLLKNPHIAYLAVYDHQERLLKRSKKNHLHNSQGPAFTALITRQSIELDPVFLSSTVLAPTPNQDDVLGRVVVGMTDSALTQQQLHTLFRALWLVFFTLVLIWALSHLLARSLSTPIRAMRQKLQALDQGLLDTPALTEVDNGELGELSQHINMLSHTLQQAQLTQHKHMAELQQAQQEAERANHAKSDFLAMMSHELRTPMNGVLGMLQLLEQTQLSKEQVEYASIAHASSLQMLEVINDILDFSRLEHDALQLECIPFSLHQLFNSLQDAFKYSAEQKGLELIFDLPPELPGIQVEGDPTRLRQILVNLLANALKFTAAGQVILRADWTLPRSAQLLLKCEIIDSGIGIAAEQLSSIFDAFHQAEQSISRRYGGTGLGLSIAHTLAQQMGGQLTVTSQAQQGSTFTLEVPLHVN</sequence>
<comment type="subunit">
    <text evidence="11">At low DSF concentrations, interacts with RpfF.</text>
</comment>
<keyword evidence="4" id="KW-1003">Cell membrane</keyword>
<evidence type="ECO:0000256" key="6">
    <source>
        <dbReference type="ARBA" id="ARBA00022679"/>
    </source>
</evidence>
<keyword evidence="7" id="KW-0547">Nucleotide-binding</keyword>
<comment type="subcellular location">
    <subcellularLocation>
        <location evidence="2">Cell inner membrane</location>
        <topology evidence="2">Multi-pass membrane protein</topology>
    </subcellularLocation>
</comment>
<keyword evidence="8" id="KW-0418">Kinase</keyword>
<dbReference type="PROSITE" id="PS50109">
    <property type="entry name" value="HIS_KIN"/>
    <property type="match status" value="1"/>
</dbReference>
<accession>A0AAE9VN55</accession>
<feature type="transmembrane region" description="Helical" evidence="14">
    <location>
        <begin position="167"/>
        <end position="186"/>
    </location>
</feature>
<dbReference type="Pfam" id="PF00672">
    <property type="entry name" value="HAMP"/>
    <property type="match status" value="1"/>
</dbReference>
<evidence type="ECO:0000259" key="15">
    <source>
        <dbReference type="PROSITE" id="PS50109"/>
    </source>
</evidence>
<evidence type="ECO:0000256" key="4">
    <source>
        <dbReference type="ARBA" id="ARBA00022519"/>
    </source>
</evidence>
<dbReference type="SUPFAM" id="SSF55874">
    <property type="entry name" value="ATPase domain of HSP90 chaperone/DNA topoisomerase II/histidine kinase"/>
    <property type="match status" value="1"/>
</dbReference>
<dbReference type="InterPro" id="IPR005467">
    <property type="entry name" value="His_kinase_dom"/>
</dbReference>
<dbReference type="PANTHER" id="PTHR45339">
    <property type="entry name" value="HYBRID SIGNAL TRANSDUCTION HISTIDINE KINASE J"/>
    <property type="match status" value="1"/>
</dbReference>
<feature type="coiled-coil region" evidence="13">
    <location>
        <begin position="235"/>
        <end position="269"/>
    </location>
</feature>
<evidence type="ECO:0000256" key="2">
    <source>
        <dbReference type="ARBA" id="ARBA00004429"/>
    </source>
</evidence>
<dbReference type="Pfam" id="PF02518">
    <property type="entry name" value="HATPase_c"/>
    <property type="match status" value="1"/>
</dbReference>
<dbReference type="InterPro" id="IPR003660">
    <property type="entry name" value="HAMP_dom"/>
</dbReference>
<dbReference type="Gene3D" id="6.10.340.10">
    <property type="match status" value="1"/>
</dbReference>
<keyword evidence="5" id="KW-0597">Phosphoprotein</keyword>
<name>A0AAE9VN55_9GAMM</name>
<dbReference type="SUPFAM" id="SSF47384">
    <property type="entry name" value="Homodimeric domain of signal transducing histidine kinase"/>
    <property type="match status" value="1"/>
</dbReference>
<evidence type="ECO:0000256" key="13">
    <source>
        <dbReference type="SAM" id="Coils"/>
    </source>
</evidence>
<evidence type="ECO:0000256" key="9">
    <source>
        <dbReference type="ARBA" id="ARBA00022840"/>
    </source>
</evidence>
<dbReference type="Gene3D" id="3.30.565.10">
    <property type="entry name" value="Histidine kinase-like ATPase, C-terminal domain"/>
    <property type="match status" value="1"/>
</dbReference>
<evidence type="ECO:0000256" key="12">
    <source>
        <dbReference type="ARBA" id="ARBA00068150"/>
    </source>
</evidence>
<dbReference type="Gene3D" id="1.10.287.130">
    <property type="match status" value="1"/>
</dbReference>
<dbReference type="InterPro" id="IPR003661">
    <property type="entry name" value="HisK_dim/P_dom"/>
</dbReference>
<dbReference type="InterPro" id="IPR036097">
    <property type="entry name" value="HisK_dim/P_sf"/>
</dbReference>
<proteinExistence type="predicted"/>
<keyword evidence="14" id="KW-0472">Membrane</keyword>
<evidence type="ECO:0000256" key="5">
    <source>
        <dbReference type="ARBA" id="ARBA00022553"/>
    </source>
</evidence>
<dbReference type="AlphaFoldDB" id="A0AAE9VN55"/>
<dbReference type="Proteomes" id="UP001212189">
    <property type="component" value="Chromosome"/>
</dbReference>
<reference evidence="17 18" key="1">
    <citation type="submission" date="2022-12" db="EMBL/GenBank/DDBJ databases">
        <title>Coexistence and Characterization of a Novel Tigecycline Resistance gene tet(X) variant and blaNDM-1 in a Pseudomonas caeni Isolate of Chicken Origin.</title>
        <authorList>
            <person name="Lu X."/>
            <person name="Zhang L."/>
            <person name="Li R."/>
            <person name="Wang Z."/>
        </authorList>
    </citation>
    <scope>NUCLEOTIDE SEQUENCE [LARGE SCALE GENOMIC DNA]</scope>
    <source>
        <strain evidence="17 18">CE14</strain>
    </source>
</reference>
<dbReference type="InterPro" id="IPR004358">
    <property type="entry name" value="Sig_transdc_His_kin-like_C"/>
</dbReference>
<keyword evidence="14" id="KW-0812">Transmembrane</keyword>
<dbReference type="RefSeq" id="WP_269817275.1">
    <property type="nucleotide sequence ID" value="NZ_CP114976.1"/>
</dbReference>
<keyword evidence="9 17" id="KW-0067">ATP-binding</keyword>
<dbReference type="InterPro" id="IPR003594">
    <property type="entry name" value="HATPase_dom"/>
</dbReference>
<dbReference type="PRINTS" id="PR00344">
    <property type="entry name" value="BCTRLSENSOR"/>
</dbReference>
<dbReference type="Pfam" id="PF09984">
    <property type="entry name" value="sCache_4"/>
    <property type="match status" value="1"/>
</dbReference>
<dbReference type="EC" id="2.7.13.3" evidence="3"/>
<dbReference type="InterPro" id="IPR036890">
    <property type="entry name" value="HATPase_C_sf"/>
</dbReference>
<keyword evidence="10" id="KW-0902">Two-component regulatory system</keyword>
<keyword evidence="14" id="KW-1133">Transmembrane helix</keyword>
<feature type="transmembrane region" description="Helical" evidence="14">
    <location>
        <begin position="12"/>
        <end position="34"/>
    </location>
</feature>